<reference evidence="8" key="1">
    <citation type="journal article" date="2020" name="mSystems">
        <title>Genome- and Community-Level Interaction Insights into Carbon Utilization and Element Cycling Functions of Hydrothermarchaeota in Hydrothermal Sediment.</title>
        <authorList>
            <person name="Zhou Z."/>
            <person name="Liu Y."/>
            <person name="Xu W."/>
            <person name="Pan J."/>
            <person name="Luo Z.H."/>
            <person name="Li M."/>
        </authorList>
    </citation>
    <scope>NUCLEOTIDE SEQUENCE [LARGE SCALE GENOMIC DNA]</scope>
    <source>
        <strain evidence="8">SpSt-289</strain>
    </source>
</reference>
<keyword evidence="1 5" id="KW-0055">Arginine biosynthesis</keyword>
<organism evidence="8">
    <name type="scientific">Caldilinea aerophila</name>
    <dbReference type="NCBI Taxonomy" id="133453"/>
    <lineage>
        <taxon>Bacteria</taxon>
        <taxon>Bacillati</taxon>
        <taxon>Chloroflexota</taxon>
        <taxon>Caldilineae</taxon>
        <taxon>Caldilineales</taxon>
        <taxon>Caldilineaceae</taxon>
        <taxon>Caldilinea</taxon>
    </lineage>
</organism>
<dbReference type="Pfam" id="PF01118">
    <property type="entry name" value="Semialdhyde_dh"/>
    <property type="match status" value="1"/>
</dbReference>
<comment type="catalytic activity">
    <reaction evidence="5">
        <text>N-acetyl-L-glutamate 5-semialdehyde + phosphate + NADP(+) = N-acetyl-L-glutamyl 5-phosphate + NADPH + H(+)</text>
        <dbReference type="Rhea" id="RHEA:21588"/>
        <dbReference type="ChEBI" id="CHEBI:15378"/>
        <dbReference type="ChEBI" id="CHEBI:29123"/>
        <dbReference type="ChEBI" id="CHEBI:43474"/>
        <dbReference type="ChEBI" id="CHEBI:57783"/>
        <dbReference type="ChEBI" id="CHEBI:57936"/>
        <dbReference type="ChEBI" id="CHEBI:58349"/>
        <dbReference type="EC" id="1.2.1.38"/>
    </reaction>
</comment>
<comment type="pathway">
    <text evidence="5">Amino-acid biosynthesis; L-arginine biosynthesis; N(2)-acetyl-L-ornithine from L-glutamate: step 3/4.</text>
</comment>
<keyword evidence="2 5" id="KW-0028">Amino-acid biosynthesis</keyword>
<dbReference type="PANTHER" id="PTHR32338:SF10">
    <property type="entry name" value="N-ACETYL-GAMMA-GLUTAMYL-PHOSPHATE REDUCTASE, CHLOROPLASTIC-RELATED"/>
    <property type="match status" value="1"/>
</dbReference>
<protein>
    <recommendedName>
        <fullName evidence="5">N-acetyl-gamma-glutamyl-phosphate reductase</fullName>
        <shortName evidence="5">AGPR</shortName>
        <ecNumber evidence="5">1.2.1.38</ecNumber>
    </recommendedName>
    <alternativeName>
        <fullName evidence="5">N-acetyl-glutamate semialdehyde dehydrogenase</fullName>
        <shortName evidence="5">NAGSA dehydrogenase</shortName>
    </alternativeName>
</protein>
<dbReference type="SUPFAM" id="SSF51735">
    <property type="entry name" value="NAD(P)-binding Rossmann-fold domains"/>
    <property type="match status" value="1"/>
</dbReference>
<evidence type="ECO:0000256" key="6">
    <source>
        <dbReference type="PROSITE-ProRule" id="PRU10010"/>
    </source>
</evidence>
<comment type="subcellular location">
    <subcellularLocation>
        <location evidence="5">Cytoplasm</location>
    </subcellularLocation>
</comment>
<dbReference type="GO" id="GO:0006526">
    <property type="term" value="P:L-arginine biosynthetic process"/>
    <property type="evidence" value="ECO:0007669"/>
    <property type="project" value="UniProtKB-UniRule"/>
</dbReference>
<dbReference type="InterPro" id="IPR058924">
    <property type="entry name" value="AGPR_dimerisation_dom"/>
</dbReference>
<dbReference type="SMART" id="SM00859">
    <property type="entry name" value="Semialdhyde_dh"/>
    <property type="match status" value="1"/>
</dbReference>
<comment type="function">
    <text evidence="5">Catalyzes the NADPH-dependent reduction of N-acetyl-5-glutamyl phosphate to yield N-acetyl-L-glutamate 5-semialdehyde.</text>
</comment>
<dbReference type="PANTHER" id="PTHR32338">
    <property type="entry name" value="N-ACETYL-GAMMA-GLUTAMYL-PHOSPHATE REDUCTASE, CHLOROPLASTIC-RELATED-RELATED"/>
    <property type="match status" value="1"/>
</dbReference>
<dbReference type="InterPro" id="IPR036291">
    <property type="entry name" value="NAD(P)-bd_dom_sf"/>
</dbReference>
<proteinExistence type="inferred from homology"/>
<dbReference type="InterPro" id="IPR000706">
    <property type="entry name" value="AGPR_type-1"/>
</dbReference>
<evidence type="ECO:0000259" key="7">
    <source>
        <dbReference type="SMART" id="SM00859"/>
    </source>
</evidence>
<comment type="similarity">
    <text evidence="5">Belongs to the NAGSA dehydrogenase family. Type 1 subfamily.</text>
</comment>
<dbReference type="CDD" id="cd23934">
    <property type="entry name" value="AGPR_1_C"/>
    <property type="match status" value="1"/>
</dbReference>
<gene>
    <name evidence="5" type="primary">argC</name>
    <name evidence="8" type="ORF">ENQ20_01960</name>
</gene>
<dbReference type="InterPro" id="IPR050085">
    <property type="entry name" value="AGPR"/>
</dbReference>
<dbReference type="NCBIfam" id="TIGR01850">
    <property type="entry name" value="argC"/>
    <property type="match status" value="1"/>
</dbReference>
<dbReference type="EMBL" id="DSMG01000029">
    <property type="protein sequence ID" value="HDX30238.1"/>
    <property type="molecule type" value="Genomic_DNA"/>
</dbReference>
<dbReference type="CDD" id="cd17895">
    <property type="entry name" value="AGPR_1_N"/>
    <property type="match status" value="1"/>
</dbReference>
<dbReference type="GO" id="GO:0051287">
    <property type="term" value="F:NAD binding"/>
    <property type="evidence" value="ECO:0007669"/>
    <property type="project" value="InterPro"/>
</dbReference>
<evidence type="ECO:0000256" key="5">
    <source>
        <dbReference type="HAMAP-Rule" id="MF_00150"/>
    </source>
</evidence>
<dbReference type="HAMAP" id="MF_00150">
    <property type="entry name" value="ArgC_type1"/>
    <property type="match status" value="1"/>
</dbReference>
<dbReference type="Pfam" id="PF22698">
    <property type="entry name" value="Semialdhyde_dhC_1"/>
    <property type="match status" value="1"/>
</dbReference>
<keyword evidence="5" id="KW-0963">Cytoplasm</keyword>
<keyword evidence="3 5" id="KW-0521">NADP</keyword>
<dbReference type="EC" id="1.2.1.38" evidence="5"/>
<dbReference type="SUPFAM" id="SSF55347">
    <property type="entry name" value="Glyceraldehyde-3-phosphate dehydrogenase-like, C-terminal domain"/>
    <property type="match status" value="1"/>
</dbReference>
<dbReference type="GO" id="GO:0003942">
    <property type="term" value="F:N-acetyl-gamma-glutamyl-phosphate reductase activity"/>
    <property type="evidence" value="ECO:0007669"/>
    <property type="project" value="UniProtKB-UniRule"/>
</dbReference>
<evidence type="ECO:0000256" key="4">
    <source>
        <dbReference type="ARBA" id="ARBA00023002"/>
    </source>
</evidence>
<dbReference type="GO" id="GO:0070401">
    <property type="term" value="F:NADP+ binding"/>
    <property type="evidence" value="ECO:0007669"/>
    <property type="project" value="InterPro"/>
</dbReference>
<dbReference type="PROSITE" id="PS01224">
    <property type="entry name" value="ARGC"/>
    <property type="match status" value="1"/>
</dbReference>
<evidence type="ECO:0000256" key="1">
    <source>
        <dbReference type="ARBA" id="ARBA00022571"/>
    </source>
</evidence>
<dbReference type="GO" id="GO:0005737">
    <property type="term" value="C:cytoplasm"/>
    <property type="evidence" value="ECO:0007669"/>
    <property type="project" value="UniProtKB-SubCell"/>
</dbReference>
<dbReference type="AlphaFoldDB" id="A0A7C1FM98"/>
<name>A0A7C1FM98_9CHLR</name>
<accession>A0A7C1FM98</accession>
<dbReference type="InterPro" id="IPR000534">
    <property type="entry name" value="Semialdehyde_DH_NAD-bd"/>
</dbReference>
<evidence type="ECO:0000256" key="3">
    <source>
        <dbReference type="ARBA" id="ARBA00022857"/>
    </source>
</evidence>
<feature type="domain" description="Semialdehyde dehydrogenase NAD-binding" evidence="7">
    <location>
        <begin position="3"/>
        <end position="140"/>
    </location>
</feature>
<evidence type="ECO:0000256" key="2">
    <source>
        <dbReference type="ARBA" id="ARBA00022605"/>
    </source>
</evidence>
<dbReference type="Gene3D" id="3.40.50.720">
    <property type="entry name" value="NAD(P)-binding Rossmann-like Domain"/>
    <property type="match status" value="1"/>
</dbReference>
<dbReference type="InterPro" id="IPR023013">
    <property type="entry name" value="AGPR_AS"/>
</dbReference>
<evidence type="ECO:0000313" key="8">
    <source>
        <dbReference type="EMBL" id="HDX30238.1"/>
    </source>
</evidence>
<feature type="active site" evidence="5 6">
    <location>
        <position position="148"/>
    </location>
</feature>
<keyword evidence="4 5" id="KW-0560">Oxidoreductase</keyword>
<dbReference type="Gene3D" id="3.30.360.10">
    <property type="entry name" value="Dihydrodipicolinate Reductase, domain 2"/>
    <property type="match status" value="1"/>
</dbReference>
<sequence length="343" mass="37750">MIKAGVAGATGYTGIELVQLLHRHPHVEIGWITSASSAGKRLCDVHAVPWEYPLIALEEAYARAAEVDVVFLCLPHGQSIEPARRFAERGLCVIDLSADFRLGHPEAYRRWYGMEHPAPELLPQFVYGLCEVNRAQLRNARLIAVPGCYPTTVNLGLYPLAKAGWLEERIIIDSKSGVSGAGRTLKMPYLFVEANENMTPYNIGYRHRHIAEMEMVLNAASPNGGYRFTFSPHLLPVNRGILSTMYVRVPAGVTEAQVRDLYEETYAGEPFIHLLPAGQQASLRHTVHTNRCAISITPELPDDPACRDLIIVATEDNLIKGASGQAVQCMNLALGFPETAGLL</sequence>
<comment type="caution">
    <text evidence="8">The sequence shown here is derived from an EMBL/GenBank/DDBJ whole genome shotgun (WGS) entry which is preliminary data.</text>
</comment>
<dbReference type="UniPathway" id="UPA00068">
    <property type="reaction ID" value="UER00108"/>
</dbReference>